<dbReference type="InterPro" id="IPR052376">
    <property type="entry name" value="Oxidative_Scav/Glycosyltrans"/>
</dbReference>
<dbReference type="InterPro" id="IPR003743">
    <property type="entry name" value="Zf-RING_7"/>
</dbReference>
<evidence type="ECO:0000256" key="1">
    <source>
        <dbReference type="SAM" id="Coils"/>
    </source>
</evidence>
<dbReference type="Proteomes" id="UP000322454">
    <property type="component" value="Unassembled WGS sequence"/>
</dbReference>
<feature type="coiled-coil region" evidence="1">
    <location>
        <begin position="11"/>
        <end position="159"/>
    </location>
</feature>
<evidence type="ECO:0000313" key="4">
    <source>
        <dbReference type="Proteomes" id="UP000322454"/>
    </source>
</evidence>
<dbReference type="PANTHER" id="PTHR39082">
    <property type="entry name" value="PHOSPHOLIPASE C-BETA-2-RELATED"/>
    <property type="match status" value="1"/>
</dbReference>
<organism evidence="3 4">
    <name type="scientific">Candidatus Acidulodesulfobacterium acidiphilum</name>
    <dbReference type="NCBI Taxonomy" id="2597224"/>
    <lineage>
        <taxon>Bacteria</taxon>
        <taxon>Deltaproteobacteria</taxon>
        <taxon>Candidatus Acidulodesulfobacterales</taxon>
        <taxon>Candidatus Acidulodesulfobacterium</taxon>
    </lineage>
</organism>
<dbReference type="EMBL" id="SHMQ01000007">
    <property type="protein sequence ID" value="RZV39700.1"/>
    <property type="molecule type" value="Genomic_DNA"/>
</dbReference>
<feature type="domain" description="C4-type zinc ribbon" evidence="2">
    <location>
        <begin position="199"/>
        <end position="231"/>
    </location>
</feature>
<dbReference type="Pfam" id="PF02591">
    <property type="entry name" value="Zn_ribbon_9"/>
    <property type="match status" value="1"/>
</dbReference>
<reference evidence="3 4" key="1">
    <citation type="submission" date="2019-01" db="EMBL/GenBank/DDBJ databases">
        <title>Insights into ecological role of a new deltaproteobacterial order Candidatus Sinidesulfobacterales (Sva0485) by metagenomics and metatranscriptomics.</title>
        <authorList>
            <person name="Tan S."/>
            <person name="Liu J."/>
            <person name="Fang Y."/>
            <person name="Hedlund B."/>
            <person name="Lian Z.-H."/>
            <person name="Huang L.-Y."/>
            <person name="Li J.-T."/>
            <person name="Huang L.-N."/>
            <person name="Li W.-J."/>
            <person name="Jiang H.-C."/>
            <person name="Dong H.-L."/>
            <person name="Shu W.-S."/>
        </authorList>
    </citation>
    <scope>NUCLEOTIDE SEQUENCE [LARGE SCALE GENOMIC DNA]</scope>
    <source>
        <strain evidence="3">AP4</strain>
    </source>
</reference>
<name>A0A520XEV7_9DELT</name>
<comment type="caution">
    <text evidence="3">The sequence shown here is derived from an EMBL/GenBank/DDBJ whole genome shotgun (WGS) entry which is preliminary data.</text>
</comment>
<accession>A0A520XEV7</accession>
<dbReference type="Gene3D" id="1.10.287.1490">
    <property type="match status" value="1"/>
</dbReference>
<proteinExistence type="predicted"/>
<sequence length="260" mass="29808">MNEQISFILDIQNIDLELLKFEESLKKINNEIEELQNGINLKKSEHEKLNEDLTELNKKISGTEVEIQTFDDKLNKMKDTQKLIKTNKEYNALQKSIKDTEALKKKAEGELIMLAENQTALNDKMNLIKKEAEDLQVSLSSKDAELKNIEKEFELSKEDFLNRRDVAKSKIKKSYLDIYETIKIRKGFPAIAPVLQSGACTGCYRMLPPQQFNELISENVFMQCPICSRILYIESVPQETVAEASLPSQKTSKKTGKTRV</sequence>
<dbReference type="PANTHER" id="PTHR39082:SF1">
    <property type="entry name" value="SCAVENGER RECEPTOR CLASS A MEMBER 3"/>
    <property type="match status" value="1"/>
</dbReference>
<gene>
    <name evidence="3" type="ORF">EVJ48_04105</name>
</gene>
<evidence type="ECO:0000313" key="3">
    <source>
        <dbReference type="EMBL" id="RZV39700.1"/>
    </source>
</evidence>
<keyword evidence="1" id="KW-0175">Coiled coil</keyword>
<evidence type="ECO:0000259" key="2">
    <source>
        <dbReference type="Pfam" id="PF02591"/>
    </source>
</evidence>
<protein>
    <recommendedName>
        <fullName evidence="2">C4-type zinc ribbon domain-containing protein</fullName>
    </recommendedName>
</protein>
<dbReference type="AlphaFoldDB" id="A0A520XEV7"/>